<dbReference type="Proteomes" id="UP000321291">
    <property type="component" value="Chromosome"/>
</dbReference>
<evidence type="ECO:0000256" key="4">
    <source>
        <dbReference type="ARBA" id="ARBA00022619"/>
    </source>
</evidence>
<feature type="binding site" evidence="7">
    <location>
        <begin position="90"/>
        <end position="91"/>
    </location>
    <ligand>
        <name>(2S)-2-hydroxy-3-oxobutyl phosphate</name>
        <dbReference type="ChEBI" id="CHEBI:58830"/>
    </ligand>
</feature>
<keyword evidence="4 7" id="KW-0686">Riboflavin biosynthesis</keyword>
<dbReference type="EMBL" id="CP042434">
    <property type="protein sequence ID" value="QEC73387.1"/>
    <property type="molecule type" value="Genomic_DNA"/>
</dbReference>
<dbReference type="PANTHER" id="PTHR21058">
    <property type="entry name" value="6,7-DIMETHYL-8-RIBITYLLUMAZINE SYNTHASE DMRL SYNTHASE LUMAZINE SYNTHASE"/>
    <property type="match status" value="1"/>
</dbReference>
<dbReference type="SUPFAM" id="SSF52121">
    <property type="entry name" value="Lumazine synthase"/>
    <property type="match status" value="1"/>
</dbReference>
<dbReference type="NCBIfam" id="TIGR00114">
    <property type="entry name" value="lumazine-synth"/>
    <property type="match status" value="1"/>
</dbReference>
<dbReference type="Pfam" id="PF00885">
    <property type="entry name" value="DMRL_synthase"/>
    <property type="match status" value="1"/>
</dbReference>
<dbReference type="AlphaFoldDB" id="A0A5B8VP38"/>
<dbReference type="CDD" id="cd09209">
    <property type="entry name" value="Lumazine_synthase-I"/>
    <property type="match status" value="1"/>
</dbReference>
<evidence type="ECO:0000256" key="1">
    <source>
        <dbReference type="ARBA" id="ARBA00004917"/>
    </source>
</evidence>
<dbReference type="InterPro" id="IPR036467">
    <property type="entry name" value="LS/RS_sf"/>
</dbReference>
<dbReference type="PANTHER" id="PTHR21058:SF0">
    <property type="entry name" value="6,7-DIMETHYL-8-RIBITYLLUMAZINE SYNTHASE"/>
    <property type="match status" value="1"/>
</dbReference>
<dbReference type="OrthoDB" id="9809709at2"/>
<keyword evidence="5 7" id="KW-0808">Transferase</keyword>
<evidence type="ECO:0000256" key="6">
    <source>
        <dbReference type="ARBA" id="ARBA00048785"/>
    </source>
</evidence>
<keyword evidence="9" id="KW-1185">Reference proteome</keyword>
<dbReference type="KEGG" id="agi:FSB73_18685"/>
<evidence type="ECO:0000256" key="3">
    <source>
        <dbReference type="ARBA" id="ARBA00012664"/>
    </source>
</evidence>
<feature type="binding site" evidence="7">
    <location>
        <position position="132"/>
    </location>
    <ligand>
        <name>(2S)-2-hydroxy-3-oxobutyl phosphate</name>
        <dbReference type="ChEBI" id="CHEBI:58830"/>
    </ligand>
</feature>
<gene>
    <name evidence="7 8" type="primary">ribH</name>
    <name evidence="8" type="ORF">FSB73_18685</name>
</gene>
<dbReference type="EC" id="2.5.1.78" evidence="3 7"/>
<feature type="binding site" evidence="7">
    <location>
        <begin position="85"/>
        <end position="87"/>
    </location>
    <ligand>
        <name>5-amino-6-(D-ribitylamino)uracil</name>
        <dbReference type="ChEBI" id="CHEBI:15934"/>
    </ligand>
</feature>
<dbReference type="InterPro" id="IPR002180">
    <property type="entry name" value="LS/RS"/>
</dbReference>
<dbReference type="RefSeq" id="WP_146785669.1">
    <property type="nucleotide sequence ID" value="NZ_CP042434.1"/>
</dbReference>
<evidence type="ECO:0000313" key="8">
    <source>
        <dbReference type="EMBL" id="QEC73387.1"/>
    </source>
</evidence>
<dbReference type="InterPro" id="IPR034964">
    <property type="entry name" value="LS"/>
</dbReference>
<dbReference type="HAMAP" id="MF_00178">
    <property type="entry name" value="Lumazine_synth"/>
    <property type="match status" value="1"/>
</dbReference>
<reference evidence="8 9" key="1">
    <citation type="journal article" date="2017" name="Int. J. Syst. Evol. Microbiol.">
        <title>Arachidicoccus ginsenosidivorans sp. nov., with ginsenoside-converting activity isolated from ginseng cultivating soil.</title>
        <authorList>
            <person name="Siddiqi M.Z."/>
            <person name="Aslam Z."/>
            <person name="Im W.T."/>
        </authorList>
    </citation>
    <scope>NUCLEOTIDE SEQUENCE [LARGE SCALE GENOMIC DNA]</scope>
    <source>
        <strain evidence="8 9">Gsoil 809</strain>
    </source>
</reference>
<evidence type="ECO:0000256" key="5">
    <source>
        <dbReference type="ARBA" id="ARBA00022679"/>
    </source>
</evidence>
<evidence type="ECO:0000256" key="2">
    <source>
        <dbReference type="ARBA" id="ARBA00007424"/>
    </source>
</evidence>
<feature type="binding site" evidence="7">
    <location>
        <position position="118"/>
    </location>
    <ligand>
        <name>5-amino-6-(D-ribitylamino)uracil</name>
        <dbReference type="ChEBI" id="CHEBI:15934"/>
    </ligand>
</feature>
<comment type="catalytic activity">
    <reaction evidence="6 7">
        <text>(2S)-2-hydroxy-3-oxobutyl phosphate + 5-amino-6-(D-ribitylamino)uracil = 6,7-dimethyl-8-(1-D-ribityl)lumazine + phosphate + 2 H2O + H(+)</text>
        <dbReference type="Rhea" id="RHEA:26152"/>
        <dbReference type="ChEBI" id="CHEBI:15377"/>
        <dbReference type="ChEBI" id="CHEBI:15378"/>
        <dbReference type="ChEBI" id="CHEBI:15934"/>
        <dbReference type="ChEBI" id="CHEBI:43474"/>
        <dbReference type="ChEBI" id="CHEBI:58201"/>
        <dbReference type="ChEBI" id="CHEBI:58830"/>
        <dbReference type="EC" id="2.5.1.78"/>
    </reaction>
</comment>
<comment type="pathway">
    <text evidence="1 7">Cofactor biosynthesis; riboflavin biosynthesis; riboflavin from 2-hydroxy-3-oxobutyl phosphate and 5-amino-6-(D-ribitylamino)uracil: step 1/2.</text>
</comment>
<evidence type="ECO:0000256" key="7">
    <source>
        <dbReference type="HAMAP-Rule" id="MF_00178"/>
    </source>
</evidence>
<feature type="binding site" evidence="7">
    <location>
        <begin position="59"/>
        <end position="61"/>
    </location>
    <ligand>
        <name>5-amino-6-(D-ribitylamino)uracil</name>
        <dbReference type="ChEBI" id="CHEBI:15934"/>
    </ligand>
</feature>
<sequence>MASTGNNVLTQGIPELADAFVVLVKTEWNAHLVDRLEQGCIRVLQAAGVSYKTIVVPGAVELTFAVKRYDQVAAKKADAFITLGTVIQGGTPHFEYVCQMVSDGVTALNLQLPVPVIFGVLTLNNEQEAIERTGGIHGHKGEEAAITALKMIAMNRAL</sequence>
<dbReference type="GO" id="GO:0005829">
    <property type="term" value="C:cytosol"/>
    <property type="evidence" value="ECO:0007669"/>
    <property type="project" value="TreeGrafter"/>
</dbReference>
<dbReference type="GO" id="GO:0000906">
    <property type="term" value="F:6,7-dimethyl-8-ribityllumazine synthase activity"/>
    <property type="evidence" value="ECO:0007669"/>
    <property type="project" value="UniProtKB-UniRule"/>
</dbReference>
<protein>
    <recommendedName>
        <fullName evidence="3 7">6,7-dimethyl-8-ribityllumazine synthase</fullName>
        <shortName evidence="7">DMRL synthase</shortName>
        <shortName evidence="7">LS</shortName>
        <shortName evidence="7">Lumazine synthase</shortName>
        <ecNumber evidence="3 7">2.5.1.78</ecNumber>
    </recommendedName>
</protein>
<organism evidence="8 9">
    <name type="scientific">Arachidicoccus ginsenosidivorans</name>
    <dbReference type="NCBI Taxonomy" id="496057"/>
    <lineage>
        <taxon>Bacteria</taxon>
        <taxon>Pseudomonadati</taxon>
        <taxon>Bacteroidota</taxon>
        <taxon>Chitinophagia</taxon>
        <taxon>Chitinophagales</taxon>
        <taxon>Chitinophagaceae</taxon>
        <taxon>Arachidicoccus</taxon>
    </lineage>
</organism>
<comment type="function">
    <text evidence="7">Catalyzes the formation of 6,7-dimethyl-8-ribityllumazine by condensation of 5-amino-6-(D-ribitylamino)uracil with 3,4-dihydroxy-2-butanone 4-phosphate. This is the penultimate step in the biosynthesis of riboflavin.</text>
</comment>
<evidence type="ECO:0000313" key="9">
    <source>
        <dbReference type="Proteomes" id="UP000321291"/>
    </source>
</evidence>
<dbReference type="GO" id="GO:0009231">
    <property type="term" value="P:riboflavin biosynthetic process"/>
    <property type="evidence" value="ECO:0007669"/>
    <property type="project" value="UniProtKB-UniRule"/>
</dbReference>
<feature type="active site" description="Proton donor" evidence="7">
    <location>
        <position position="93"/>
    </location>
</feature>
<dbReference type="UniPathway" id="UPA00275">
    <property type="reaction ID" value="UER00404"/>
</dbReference>
<dbReference type="Gene3D" id="3.40.50.960">
    <property type="entry name" value="Lumazine/riboflavin synthase"/>
    <property type="match status" value="1"/>
</dbReference>
<comment type="similarity">
    <text evidence="2 7">Belongs to the DMRL synthase family.</text>
</comment>
<dbReference type="GO" id="GO:0009349">
    <property type="term" value="C:riboflavin synthase complex"/>
    <property type="evidence" value="ECO:0007669"/>
    <property type="project" value="UniProtKB-UniRule"/>
</dbReference>
<feature type="binding site" evidence="7">
    <location>
        <position position="28"/>
    </location>
    <ligand>
        <name>5-amino-6-(D-ribitylamino)uracil</name>
        <dbReference type="ChEBI" id="CHEBI:15934"/>
    </ligand>
</feature>
<accession>A0A5B8VP38</accession>
<proteinExistence type="inferred from homology"/>
<name>A0A5B8VP38_9BACT</name>